<evidence type="ECO:0000256" key="3">
    <source>
        <dbReference type="ARBA" id="ARBA00022839"/>
    </source>
</evidence>
<dbReference type="PANTHER" id="PTHR30231:SF4">
    <property type="entry name" value="PROTEIN NEN2"/>
    <property type="match status" value="1"/>
</dbReference>
<keyword evidence="6" id="KW-1185">Reference proteome</keyword>
<dbReference type="InterPro" id="IPR013520">
    <property type="entry name" value="Ribonucl_H"/>
</dbReference>
<dbReference type="SMART" id="SM00479">
    <property type="entry name" value="EXOIII"/>
    <property type="match status" value="1"/>
</dbReference>
<dbReference type="CDD" id="cd06127">
    <property type="entry name" value="DEDDh"/>
    <property type="match status" value="1"/>
</dbReference>
<keyword evidence="3 5" id="KW-0269">Exonuclease</keyword>
<reference evidence="5 6" key="1">
    <citation type="submission" date="2020-03" db="EMBL/GenBank/DDBJ databases">
        <title>Alteromonas ponticola sp. nov., isolated from seawater.</title>
        <authorList>
            <person name="Yoon J.-H."/>
            <person name="Kim Y.-O."/>
        </authorList>
    </citation>
    <scope>NUCLEOTIDE SEQUENCE [LARGE SCALE GENOMIC DNA]</scope>
    <source>
        <strain evidence="5 6">MYP5</strain>
    </source>
</reference>
<dbReference type="Gene3D" id="3.30.420.10">
    <property type="entry name" value="Ribonuclease H-like superfamily/Ribonuclease H"/>
    <property type="match status" value="1"/>
</dbReference>
<dbReference type="Proteomes" id="UP000709336">
    <property type="component" value="Unassembled WGS sequence"/>
</dbReference>
<dbReference type="GO" id="GO:0004527">
    <property type="term" value="F:exonuclease activity"/>
    <property type="evidence" value="ECO:0007669"/>
    <property type="project" value="UniProtKB-KW"/>
</dbReference>
<dbReference type="Pfam" id="PF00929">
    <property type="entry name" value="RNase_T"/>
    <property type="match status" value="1"/>
</dbReference>
<evidence type="ECO:0000256" key="2">
    <source>
        <dbReference type="ARBA" id="ARBA00022801"/>
    </source>
</evidence>
<evidence type="ECO:0000313" key="5">
    <source>
        <dbReference type="EMBL" id="NMH61158.1"/>
    </source>
</evidence>
<keyword evidence="5" id="KW-0808">Transferase</keyword>
<gene>
    <name evidence="5" type="ORF">HCJ96_14085</name>
</gene>
<dbReference type="PANTHER" id="PTHR30231">
    <property type="entry name" value="DNA POLYMERASE III SUBUNIT EPSILON"/>
    <property type="match status" value="1"/>
</dbReference>
<evidence type="ECO:0000259" key="4">
    <source>
        <dbReference type="SMART" id="SM00479"/>
    </source>
</evidence>
<dbReference type="RefSeq" id="WP_169211709.1">
    <property type="nucleotide sequence ID" value="NZ_JAATNW010000007.1"/>
</dbReference>
<dbReference type="NCBIfam" id="NF006602">
    <property type="entry name" value="PRK09146.1"/>
    <property type="match status" value="1"/>
</dbReference>
<dbReference type="InterPro" id="IPR012337">
    <property type="entry name" value="RNaseH-like_sf"/>
</dbReference>
<accession>A0ABX1R3Z7</accession>
<proteinExistence type="predicted"/>
<evidence type="ECO:0000313" key="6">
    <source>
        <dbReference type="Proteomes" id="UP000709336"/>
    </source>
</evidence>
<dbReference type="InterPro" id="IPR036397">
    <property type="entry name" value="RNaseH_sf"/>
</dbReference>
<keyword evidence="1" id="KW-0540">Nuclease</keyword>
<feature type="domain" description="Exonuclease" evidence="4">
    <location>
        <begin position="54"/>
        <end position="234"/>
    </location>
</feature>
<protein>
    <submittedName>
        <fullName evidence="5">3'-5' exonuclease</fullName>
    </submittedName>
</protein>
<evidence type="ECO:0000256" key="1">
    <source>
        <dbReference type="ARBA" id="ARBA00022722"/>
    </source>
</evidence>
<comment type="caution">
    <text evidence="5">The sequence shown here is derived from an EMBL/GenBank/DDBJ whole genome shotgun (WGS) entry which is preliminary data.</text>
</comment>
<organism evidence="5 6">
    <name type="scientific">Alteromonas ponticola</name>
    <dbReference type="NCBI Taxonomy" id="2720613"/>
    <lineage>
        <taxon>Bacteria</taxon>
        <taxon>Pseudomonadati</taxon>
        <taxon>Pseudomonadota</taxon>
        <taxon>Gammaproteobacteria</taxon>
        <taxon>Alteromonadales</taxon>
        <taxon>Alteromonadaceae</taxon>
        <taxon>Alteromonas/Salinimonas group</taxon>
        <taxon>Alteromonas</taxon>
    </lineage>
</organism>
<sequence length="245" mass="28157">MFYLSKNHVQNKPTPLRDWPTFYRQLQQKSSSTMLQRFYAHPPPENHTLLASVPLVALDLETTGLNWQKDSIVSIGLVEFSTTRIRVNTARYWMVNPPTRLHEQSILVHNITHSELASAPDVATILATLMPLLAGKVIVAHHSAIERQFLLRSAQTAFADDWYFPTIDTMALERKLVTERQTWWQRFTRPARPSLQLRACRARYGLPAYRQHQALTDAIACAELFQAQVSRLSEHAVLADFLDRK</sequence>
<dbReference type="SUPFAM" id="SSF53098">
    <property type="entry name" value="Ribonuclease H-like"/>
    <property type="match status" value="1"/>
</dbReference>
<dbReference type="EMBL" id="JAATNW010000007">
    <property type="protein sequence ID" value="NMH61158.1"/>
    <property type="molecule type" value="Genomic_DNA"/>
</dbReference>
<keyword evidence="2" id="KW-0378">Hydrolase</keyword>
<name>A0ABX1R3Z7_9ALTE</name>
<dbReference type="GO" id="GO:0016740">
    <property type="term" value="F:transferase activity"/>
    <property type="evidence" value="ECO:0007669"/>
    <property type="project" value="UniProtKB-KW"/>
</dbReference>